<dbReference type="AlphaFoldDB" id="A0A0G4G641"/>
<feature type="region of interest" description="Disordered" evidence="1">
    <location>
        <begin position="195"/>
        <end position="216"/>
    </location>
</feature>
<dbReference type="InterPro" id="IPR018958">
    <property type="entry name" value="Knr4/Smi1-like_dom"/>
</dbReference>
<dbReference type="EMBL" id="CDMZ01000922">
    <property type="protein sequence ID" value="CEM24012.1"/>
    <property type="molecule type" value="Genomic_DNA"/>
</dbReference>
<feature type="domain" description="Knr4/Smi1-like" evidence="2">
    <location>
        <begin position="37"/>
        <end position="249"/>
    </location>
</feature>
<feature type="compositionally biased region" description="Basic and acidic residues" evidence="1">
    <location>
        <begin position="202"/>
        <end position="211"/>
    </location>
</feature>
<feature type="region of interest" description="Disordered" evidence="1">
    <location>
        <begin position="103"/>
        <end position="160"/>
    </location>
</feature>
<evidence type="ECO:0000256" key="1">
    <source>
        <dbReference type="SAM" id="MobiDB-lite"/>
    </source>
</evidence>
<reference evidence="3" key="1">
    <citation type="submission" date="2014-11" db="EMBL/GenBank/DDBJ databases">
        <authorList>
            <person name="Otto D Thomas"/>
            <person name="Naeem Raeece"/>
        </authorList>
    </citation>
    <scope>NUCLEOTIDE SEQUENCE</scope>
</reference>
<dbReference type="SMART" id="SM00860">
    <property type="entry name" value="SMI1_KNR4"/>
    <property type="match status" value="1"/>
</dbReference>
<accession>A0A0G4G641</accession>
<dbReference type="InterPro" id="IPR039231">
    <property type="entry name" value="TPGS2"/>
</dbReference>
<feature type="compositionally biased region" description="Polar residues" evidence="1">
    <location>
        <begin position="146"/>
        <end position="160"/>
    </location>
</feature>
<protein>
    <recommendedName>
        <fullName evidence="2">Knr4/Smi1-like domain-containing protein</fullName>
    </recommendedName>
</protein>
<name>A0A0G4G641_9ALVE</name>
<evidence type="ECO:0000259" key="2">
    <source>
        <dbReference type="SMART" id="SM00860"/>
    </source>
</evidence>
<feature type="compositionally biased region" description="Basic and acidic residues" evidence="1">
    <location>
        <begin position="128"/>
        <end position="138"/>
    </location>
</feature>
<sequence>MVMASNHQGVDDLSASLIQFLETHNAVKDVVVQKQGPATLQSFLSWEAANYPFRLPEDLKAFLHLHDGFDLSWSLNFRGTSRPLGRCHLNSLEDIKRIPVASLGSEEAMTDDDSDLDEEEEEKGSWGLKRDVGEERGTQRGRAVSRRQSASQTGAMPGSGFSQSAWLKSVDAVFDLDNSCGCGQVFLVFWKQDDDAEGEGGDGGKVRERETGSGGTSVVDHVAPAQIFFKDLSGETSFIADSFSDYFRLMISHMGVPRWQLAFTSAGLDFLARQCFSIFCPERLRIDAENCRRRQNAAIAQNVPTAGVGQLPFLSSNHANTLSQATT</sequence>
<organism evidence="3">
    <name type="scientific">Chromera velia CCMP2878</name>
    <dbReference type="NCBI Taxonomy" id="1169474"/>
    <lineage>
        <taxon>Eukaryota</taxon>
        <taxon>Sar</taxon>
        <taxon>Alveolata</taxon>
        <taxon>Colpodellida</taxon>
        <taxon>Chromeraceae</taxon>
        <taxon>Chromera</taxon>
    </lineage>
</organism>
<evidence type="ECO:0000313" key="3">
    <source>
        <dbReference type="EMBL" id="CEM24012.1"/>
    </source>
</evidence>
<proteinExistence type="predicted"/>
<dbReference type="PANTHER" id="PTHR31854:SF2">
    <property type="entry name" value="TUBULIN POLYGLUTAMYLASE COMPLEX SUBUNIT 2"/>
    <property type="match status" value="1"/>
</dbReference>
<feature type="compositionally biased region" description="Acidic residues" evidence="1">
    <location>
        <begin position="108"/>
        <end position="122"/>
    </location>
</feature>
<gene>
    <name evidence="3" type="ORF">Cvel_20457</name>
</gene>
<dbReference type="VEuPathDB" id="CryptoDB:Cvel_20457"/>
<dbReference type="PANTHER" id="PTHR31854">
    <property type="entry name" value="TUBULIN POLYGLUTAMYLASE COMPLEX SUBUNIT 2"/>
    <property type="match status" value="1"/>
</dbReference>